<feature type="compositionally biased region" description="Gly residues" evidence="1">
    <location>
        <begin position="15"/>
        <end position="28"/>
    </location>
</feature>
<sequence length="91" mass="9518">MEAGLAREARPMEGGRIGARGASDGGGWLGAKGAAGGGGGDLGARWSCRWVWRGLRRTKVGRRGALVQGPTCRQRLSGGGASVRQPWICKW</sequence>
<dbReference type="EnsemblPlants" id="ORGLA06G0085400.1">
    <property type="protein sequence ID" value="ORGLA06G0085400.1"/>
    <property type="gene ID" value="ORGLA06G0085400"/>
</dbReference>
<proteinExistence type="predicted"/>
<name>I1Q141_ORYGL</name>
<evidence type="ECO:0000256" key="1">
    <source>
        <dbReference type="SAM" id="MobiDB-lite"/>
    </source>
</evidence>
<keyword evidence="3" id="KW-1185">Reference proteome</keyword>
<evidence type="ECO:0000313" key="3">
    <source>
        <dbReference type="Proteomes" id="UP000007306"/>
    </source>
</evidence>
<accession>I1Q141</accession>
<dbReference type="AlphaFoldDB" id="I1Q141"/>
<protein>
    <submittedName>
        <fullName evidence="2">Uncharacterized protein</fullName>
    </submittedName>
</protein>
<evidence type="ECO:0000313" key="2">
    <source>
        <dbReference type="EnsemblPlants" id="ORGLA06G0085400.1"/>
    </source>
</evidence>
<reference evidence="2" key="1">
    <citation type="submission" date="2015-06" db="UniProtKB">
        <authorList>
            <consortium name="EnsemblPlants"/>
        </authorList>
    </citation>
    <scope>IDENTIFICATION</scope>
</reference>
<organism evidence="2 3">
    <name type="scientific">Oryza glaberrima</name>
    <name type="common">African rice</name>
    <dbReference type="NCBI Taxonomy" id="4538"/>
    <lineage>
        <taxon>Eukaryota</taxon>
        <taxon>Viridiplantae</taxon>
        <taxon>Streptophyta</taxon>
        <taxon>Embryophyta</taxon>
        <taxon>Tracheophyta</taxon>
        <taxon>Spermatophyta</taxon>
        <taxon>Magnoliopsida</taxon>
        <taxon>Liliopsida</taxon>
        <taxon>Poales</taxon>
        <taxon>Poaceae</taxon>
        <taxon>BOP clade</taxon>
        <taxon>Oryzoideae</taxon>
        <taxon>Oryzeae</taxon>
        <taxon>Oryzinae</taxon>
        <taxon>Oryza</taxon>
    </lineage>
</organism>
<dbReference type="OMA" id="QPWICKW"/>
<feature type="compositionally biased region" description="Basic and acidic residues" evidence="1">
    <location>
        <begin position="1"/>
        <end position="13"/>
    </location>
</feature>
<feature type="region of interest" description="Disordered" evidence="1">
    <location>
        <begin position="1"/>
        <end position="28"/>
    </location>
</feature>
<dbReference type="HOGENOM" id="CLU_078076_2_0_1"/>
<dbReference type="Gramene" id="ORGLA06G0085400.1">
    <property type="protein sequence ID" value="ORGLA06G0085400.1"/>
    <property type="gene ID" value="ORGLA06G0085400"/>
</dbReference>
<reference evidence="2 3" key="2">
    <citation type="submission" date="2018-04" db="EMBL/GenBank/DDBJ databases">
        <title>OglaRS2 (Oryza glaberrima Reference Sequence Version 2).</title>
        <authorList>
            <person name="Zhang J."/>
            <person name="Kudrna D."/>
            <person name="Lee S."/>
            <person name="Talag J."/>
            <person name="Rajasekar S."/>
            <person name="Wing R.A."/>
        </authorList>
    </citation>
    <scope>NUCLEOTIDE SEQUENCE [LARGE SCALE GENOMIC DNA]</scope>
    <source>
        <strain evidence="2 3">cv. IRGC 96717</strain>
    </source>
</reference>
<dbReference type="Proteomes" id="UP000007306">
    <property type="component" value="Chromosome 6"/>
</dbReference>